<dbReference type="Proteomes" id="UP000054736">
    <property type="component" value="Unassembled WGS sequence"/>
</dbReference>
<organism evidence="2 3">
    <name type="scientific">Legionella drozanskii LLAP-1</name>
    <dbReference type="NCBI Taxonomy" id="1212489"/>
    <lineage>
        <taxon>Bacteria</taxon>
        <taxon>Pseudomonadati</taxon>
        <taxon>Pseudomonadota</taxon>
        <taxon>Gammaproteobacteria</taxon>
        <taxon>Legionellales</taxon>
        <taxon>Legionellaceae</taxon>
        <taxon>Legionella</taxon>
    </lineage>
</organism>
<name>A0A0W0SRS8_9GAMM</name>
<feature type="compositionally biased region" description="Polar residues" evidence="1">
    <location>
        <begin position="272"/>
        <end position="282"/>
    </location>
</feature>
<evidence type="ECO:0000313" key="3">
    <source>
        <dbReference type="Proteomes" id="UP000054736"/>
    </source>
</evidence>
<dbReference type="EMBL" id="LNXY01000027">
    <property type="protein sequence ID" value="KTC86102.1"/>
    <property type="molecule type" value="Genomic_DNA"/>
</dbReference>
<dbReference type="STRING" id="1212489.Ldro_2427"/>
<dbReference type="RefSeq" id="WP_058496679.1">
    <property type="nucleotide sequence ID" value="NZ_CAAAIU010000001.1"/>
</dbReference>
<evidence type="ECO:0000256" key="1">
    <source>
        <dbReference type="SAM" id="MobiDB-lite"/>
    </source>
</evidence>
<feature type="region of interest" description="Disordered" evidence="1">
    <location>
        <begin position="271"/>
        <end position="301"/>
    </location>
</feature>
<sequence length="301" mass="34149">MKLQNIQALLSNSRNPTLTKLDPAYRKEKKTEKLISTFWADLSQAHLKSDSFFQTFDTGHFRRRYFNENEQYRHTLSMNGKGKFINKKGSLVNGTYLYVVGKNSELIAVPNQKNLHHSFAANGKKTKGAGFMVFEDGVLKVIDNNSGHYKPTVEQMMELLSAICQTVPNEVTFVDYSHVKDGMIYKCQVKDLIYIIEKGGTLEDVAEMAVKEAYSEQKRPNNKFIKTRFQSVKDTERNLRQSLAYRLESDGEADESGYTYDIADADDFNISEVGNASDTSLPPNIGGDSDDEENSMQARMR</sequence>
<dbReference type="AlphaFoldDB" id="A0A0W0SRS8"/>
<accession>A0A0W0SRS8</accession>
<reference evidence="2 3" key="1">
    <citation type="submission" date="2015-11" db="EMBL/GenBank/DDBJ databases">
        <title>Genomic analysis of 38 Legionella species identifies large and diverse effector repertoires.</title>
        <authorList>
            <person name="Burstein D."/>
            <person name="Amaro F."/>
            <person name="Zusman T."/>
            <person name="Lifshitz Z."/>
            <person name="Cohen O."/>
            <person name="Gilbert J.A."/>
            <person name="Pupko T."/>
            <person name="Shuman H.A."/>
            <person name="Segal G."/>
        </authorList>
    </citation>
    <scope>NUCLEOTIDE SEQUENCE [LARGE SCALE GENOMIC DNA]</scope>
    <source>
        <strain evidence="2 3">ATCC 700990</strain>
    </source>
</reference>
<evidence type="ECO:0000313" key="2">
    <source>
        <dbReference type="EMBL" id="KTC86102.1"/>
    </source>
</evidence>
<dbReference type="PATRIC" id="fig|1212489.4.peg.2560"/>
<dbReference type="OrthoDB" id="5653635at2"/>
<proteinExistence type="predicted"/>
<keyword evidence="3" id="KW-1185">Reference proteome</keyword>
<protein>
    <submittedName>
        <fullName evidence="2">Uncharacterized protein</fullName>
    </submittedName>
</protein>
<comment type="caution">
    <text evidence="2">The sequence shown here is derived from an EMBL/GenBank/DDBJ whole genome shotgun (WGS) entry which is preliminary data.</text>
</comment>
<gene>
    <name evidence="2" type="ORF">Ldro_2427</name>
</gene>